<reference evidence="1" key="1">
    <citation type="submission" date="2021-03" db="EMBL/GenBank/DDBJ databases">
        <title>Evolutionary priming and transition to the ectomycorrhizal habit in an iconic lineage of mushroom-forming fungi: is preadaptation a requirement?</title>
        <authorList>
            <consortium name="DOE Joint Genome Institute"/>
            <person name="Looney B.P."/>
            <person name="Miyauchi S."/>
            <person name="Morin E."/>
            <person name="Drula E."/>
            <person name="Courty P.E."/>
            <person name="Chicoki N."/>
            <person name="Fauchery L."/>
            <person name="Kohler A."/>
            <person name="Kuo A."/>
            <person name="LaButti K."/>
            <person name="Pangilinan J."/>
            <person name="Lipzen A."/>
            <person name="Riley R."/>
            <person name="Andreopoulos W."/>
            <person name="He G."/>
            <person name="Johnson J."/>
            <person name="Barry K.W."/>
            <person name="Grigoriev I.V."/>
            <person name="Nagy L."/>
            <person name="Hibbett D."/>
            <person name="Henrissat B."/>
            <person name="Matheny P.B."/>
            <person name="Labbe J."/>
            <person name="Martin A.F."/>
        </authorList>
    </citation>
    <scope>NUCLEOTIDE SEQUENCE</scope>
    <source>
        <strain evidence="1">BPL698</strain>
    </source>
</reference>
<keyword evidence="2" id="KW-1185">Reference proteome</keyword>
<dbReference type="EMBL" id="JAGFNK010000166">
    <property type="protein sequence ID" value="KAI9462651.1"/>
    <property type="molecule type" value="Genomic_DNA"/>
</dbReference>
<gene>
    <name evidence="1" type="ORF">F5148DRAFT_215891</name>
</gene>
<comment type="caution">
    <text evidence="1">The sequence shown here is derived from an EMBL/GenBank/DDBJ whole genome shotgun (WGS) entry which is preliminary data.</text>
</comment>
<dbReference type="Proteomes" id="UP001207468">
    <property type="component" value="Unassembled WGS sequence"/>
</dbReference>
<evidence type="ECO:0000313" key="2">
    <source>
        <dbReference type="Proteomes" id="UP001207468"/>
    </source>
</evidence>
<accession>A0ACC0U482</accession>
<evidence type="ECO:0000313" key="1">
    <source>
        <dbReference type="EMBL" id="KAI9462651.1"/>
    </source>
</evidence>
<organism evidence="1 2">
    <name type="scientific">Russula earlei</name>
    <dbReference type="NCBI Taxonomy" id="71964"/>
    <lineage>
        <taxon>Eukaryota</taxon>
        <taxon>Fungi</taxon>
        <taxon>Dikarya</taxon>
        <taxon>Basidiomycota</taxon>
        <taxon>Agaricomycotina</taxon>
        <taxon>Agaricomycetes</taxon>
        <taxon>Russulales</taxon>
        <taxon>Russulaceae</taxon>
        <taxon>Russula</taxon>
    </lineage>
</organism>
<proteinExistence type="predicted"/>
<protein>
    <submittedName>
        <fullName evidence="1">Uncharacterized protein</fullName>
    </submittedName>
</protein>
<name>A0ACC0U482_9AGAM</name>
<sequence length="178" mass="20293">MGAGRSIRPARRVGSWVRLWSGICRIQNPSVRRTPYNSTRTAHHNRTYEERSWSGRWRIPPQVIRAITLCAVPEPSLSMKRYASMPTAMEVPAARRVKGLGEKQRTRTNSDFSSCASQRRRHCPSRSLTRRCDLKAGQRILPYEPPSTLANGLPPTMYRPCSRQRADSTACSRNFLSH</sequence>